<dbReference type="EMBL" id="JADLQX010000037">
    <property type="protein sequence ID" value="MBF6302111.1"/>
    <property type="molecule type" value="Genomic_DNA"/>
</dbReference>
<dbReference type="Gene3D" id="3.30.70.2450">
    <property type="match status" value="1"/>
</dbReference>
<evidence type="ECO:0000259" key="4">
    <source>
        <dbReference type="Pfam" id="PF01494"/>
    </source>
</evidence>
<dbReference type="PANTHER" id="PTHR43004:SF19">
    <property type="entry name" value="BINDING MONOOXYGENASE, PUTATIVE (JCVI)-RELATED"/>
    <property type="match status" value="1"/>
</dbReference>
<dbReference type="PRINTS" id="PR00420">
    <property type="entry name" value="RNGMNOXGNASE"/>
</dbReference>
<proteinExistence type="predicted"/>
<feature type="domain" description="FAD-binding" evidence="4">
    <location>
        <begin position="5"/>
        <end position="338"/>
    </location>
</feature>
<protein>
    <submittedName>
        <fullName evidence="5">FAD-dependent monooxygenase</fullName>
    </submittedName>
</protein>
<evidence type="ECO:0000256" key="3">
    <source>
        <dbReference type="ARBA" id="ARBA00022827"/>
    </source>
</evidence>
<keyword evidence="6" id="KW-1185">Reference proteome</keyword>
<evidence type="ECO:0000256" key="2">
    <source>
        <dbReference type="ARBA" id="ARBA00022630"/>
    </source>
</evidence>
<organism evidence="5 6">
    <name type="scientific">Nocardia amamiensis</name>
    <dbReference type="NCBI Taxonomy" id="404578"/>
    <lineage>
        <taxon>Bacteria</taxon>
        <taxon>Bacillati</taxon>
        <taxon>Actinomycetota</taxon>
        <taxon>Actinomycetes</taxon>
        <taxon>Mycobacteriales</taxon>
        <taxon>Nocardiaceae</taxon>
        <taxon>Nocardia</taxon>
    </lineage>
</organism>
<dbReference type="Gene3D" id="3.50.50.60">
    <property type="entry name" value="FAD/NAD(P)-binding domain"/>
    <property type="match status" value="1"/>
</dbReference>
<dbReference type="Pfam" id="PF21274">
    <property type="entry name" value="Rng_hyd_C"/>
    <property type="match status" value="1"/>
</dbReference>
<dbReference type="Gene3D" id="3.40.30.120">
    <property type="match status" value="1"/>
</dbReference>
<comment type="caution">
    <text evidence="5">The sequence shown here is derived from an EMBL/GenBank/DDBJ whole genome shotgun (WGS) entry which is preliminary data.</text>
</comment>
<evidence type="ECO:0000313" key="5">
    <source>
        <dbReference type="EMBL" id="MBF6302111.1"/>
    </source>
</evidence>
<dbReference type="GO" id="GO:0004497">
    <property type="term" value="F:monooxygenase activity"/>
    <property type="evidence" value="ECO:0007669"/>
    <property type="project" value="UniProtKB-KW"/>
</dbReference>
<dbReference type="PANTHER" id="PTHR43004">
    <property type="entry name" value="TRK SYSTEM POTASSIUM UPTAKE PROTEIN"/>
    <property type="match status" value="1"/>
</dbReference>
<dbReference type="InterPro" id="IPR050641">
    <property type="entry name" value="RIFMO-like"/>
</dbReference>
<dbReference type="SUPFAM" id="SSF51905">
    <property type="entry name" value="FAD/NAD(P)-binding domain"/>
    <property type="match status" value="1"/>
</dbReference>
<sequence>MIPEQTDVLIVGGGPTGLLLAGDLARAGVAVTLVERHQHGSDLTRAFGVHARTLEQFDARGIADEVVAAGAKVGSLRLFGSVSINLAELLDSRFPYLLIVPQTHVEEVLRRRATELGANLVPGAALTGFTQSSEGVEATVQHQGSTQRVDAEYLVGADGYHSRVREVLGLEFPGRSVLKSIMLADVRLAVPPQDVLAVNGVGDCFAFIAPFGDGWYRIFAWNRRNQLPDTEPVELDELREVARRALGSDYGMRDPRWMSRFHSDERQVESYRVGRVFLAGDAAHVHSPAGGQGMNTGLQDAANLGWKLAAAIQGWAPDGLLDSYHAERHPVGREVLRSSGAIIRAAMLESRIGQLARNVVAGKALELPPVARKAAGSISGIGFAYPGPDGAHRLVGSRVGDTPLQGTPVRLYEALRGGRFVLVTNAEVAEVGWADRVRVVSPADPAHPAMLVRPDGYAAWASDRHDVAESKAALDYWT</sequence>
<dbReference type="RefSeq" id="WP_195133305.1">
    <property type="nucleotide sequence ID" value="NZ_JADLQX010000037.1"/>
</dbReference>
<comment type="cofactor">
    <cofactor evidence="1">
        <name>FAD</name>
        <dbReference type="ChEBI" id="CHEBI:57692"/>
    </cofactor>
</comment>
<keyword evidence="5" id="KW-0503">Monooxygenase</keyword>
<dbReference type="InterPro" id="IPR002938">
    <property type="entry name" value="FAD-bd"/>
</dbReference>
<keyword evidence="3" id="KW-0274">FAD</keyword>
<dbReference type="InterPro" id="IPR036188">
    <property type="entry name" value="FAD/NAD-bd_sf"/>
</dbReference>
<keyword evidence="2" id="KW-0285">Flavoprotein</keyword>
<name>A0ABS0D0D2_9NOCA</name>
<reference evidence="5 6" key="1">
    <citation type="submission" date="2020-10" db="EMBL/GenBank/DDBJ databases">
        <title>Identification of Nocardia species via Next-generation sequencing and recognition of intraspecies genetic diversity.</title>
        <authorList>
            <person name="Li P."/>
            <person name="Li P."/>
            <person name="Lu B."/>
        </authorList>
    </citation>
    <scope>NUCLEOTIDE SEQUENCE [LARGE SCALE GENOMIC DNA]</scope>
    <source>
        <strain evidence="5 6">BJ06-0157</strain>
    </source>
</reference>
<dbReference type="Pfam" id="PF01494">
    <property type="entry name" value="FAD_binding_3"/>
    <property type="match status" value="1"/>
</dbReference>
<dbReference type="Proteomes" id="UP000702209">
    <property type="component" value="Unassembled WGS sequence"/>
</dbReference>
<evidence type="ECO:0000256" key="1">
    <source>
        <dbReference type="ARBA" id="ARBA00001974"/>
    </source>
</evidence>
<evidence type="ECO:0000313" key="6">
    <source>
        <dbReference type="Proteomes" id="UP000702209"/>
    </source>
</evidence>
<keyword evidence="5" id="KW-0560">Oxidoreductase</keyword>
<accession>A0ABS0D0D2</accession>
<gene>
    <name evidence="5" type="ORF">IU459_31895</name>
</gene>